<dbReference type="PANTHER" id="PTHR34220">
    <property type="entry name" value="SENSOR HISTIDINE KINASE YPDA"/>
    <property type="match status" value="1"/>
</dbReference>
<dbReference type="PANTHER" id="PTHR34220:SF7">
    <property type="entry name" value="SENSOR HISTIDINE KINASE YPDA"/>
    <property type="match status" value="1"/>
</dbReference>
<proteinExistence type="predicted"/>
<dbReference type="InterPro" id="IPR036890">
    <property type="entry name" value="HATPase_C_sf"/>
</dbReference>
<feature type="transmembrane region" description="Helical" evidence="1">
    <location>
        <begin position="82"/>
        <end position="104"/>
    </location>
</feature>
<name>A0AAP2DGG3_9BACT</name>
<gene>
    <name evidence="3" type="ORF">KK083_02725</name>
</gene>
<keyword evidence="3" id="KW-0418">Kinase</keyword>
<protein>
    <submittedName>
        <fullName evidence="3">Histidine kinase</fullName>
    </submittedName>
</protein>
<dbReference type="EMBL" id="JAHESF010000002">
    <property type="protein sequence ID" value="MBT1695775.1"/>
    <property type="molecule type" value="Genomic_DNA"/>
</dbReference>
<dbReference type="InterPro" id="IPR050640">
    <property type="entry name" value="Bact_2-comp_sensor_kinase"/>
</dbReference>
<dbReference type="AlphaFoldDB" id="A0AAP2DGG3"/>
<keyword evidence="1" id="KW-0812">Transmembrane</keyword>
<dbReference type="GO" id="GO:0016020">
    <property type="term" value="C:membrane"/>
    <property type="evidence" value="ECO:0007669"/>
    <property type="project" value="InterPro"/>
</dbReference>
<evidence type="ECO:0000259" key="2">
    <source>
        <dbReference type="Pfam" id="PF06580"/>
    </source>
</evidence>
<dbReference type="GO" id="GO:0000155">
    <property type="term" value="F:phosphorelay sensor kinase activity"/>
    <property type="evidence" value="ECO:0007669"/>
    <property type="project" value="InterPro"/>
</dbReference>
<keyword evidence="1" id="KW-0472">Membrane</keyword>
<feature type="transmembrane region" description="Helical" evidence="1">
    <location>
        <begin position="42"/>
        <end position="61"/>
    </location>
</feature>
<feature type="transmembrane region" description="Helical" evidence="1">
    <location>
        <begin position="116"/>
        <end position="136"/>
    </location>
</feature>
<sequence length="341" mass="39488">MDACDRRMILNEARDIVLLIMAGLVMTFTGLGCRDCAFNSKIFWIISSFSSLIWVVLWKGNDYIGSYISRKISWLHYPVKRFFIGMVVTIGFSLLAIYLLSTTYNAIFDINISQNVYFPMIITIIISLFLHGRAFLMNWRKTSVDAEKLQKENIMAKYESLKNQVNPHFLFNSLNALTNLVYEDQDKAVKFIKQLSEVYRYVLDTREKEVVPLEEELRFLRAYLFLQQIRFGNKLVVEIDIQNDSEIRIAPLALQMLLENAIKHNVVSEDDPLLIRVYTNSHYIIVENNIQKKAMLGEPSLGVGLENIRKRYEFLSTTRVEVNEDQSRFQVKLPVLTGAAA</sequence>
<keyword evidence="1" id="KW-1133">Transmembrane helix</keyword>
<keyword evidence="4" id="KW-1185">Reference proteome</keyword>
<evidence type="ECO:0000313" key="4">
    <source>
        <dbReference type="Proteomes" id="UP001319200"/>
    </source>
</evidence>
<dbReference type="Gene3D" id="3.30.565.10">
    <property type="entry name" value="Histidine kinase-like ATPase, C-terminal domain"/>
    <property type="match status" value="1"/>
</dbReference>
<dbReference type="InterPro" id="IPR010559">
    <property type="entry name" value="Sig_transdc_His_kin_internal"/>
</dbReference>
<dbReference type="Proteomes" id="UP001319200">
    <property type="component" value="Unassembled WGS sequence"/>
</dbReference>
<comment type="caution">
    <text evidence="3">The sequence shown here is derived from an EMBL/GenBank/DDBJ whole genome shotgun (WGS) entry which is preliminary data.</text>
</comment>
<organism evidence="3 4">
    <name type="scientific">Chryseosolibacter histidini</name>
    <dbReference type="NCBI Taxonomy" id="2782349"/>
    <lineage>
        <taxon>Bacteria</taxon>
        <taxon>Pseudomonadati</taxon>
        <taxon>Bacteroidota</taxon>
        <taxon>Cytophagia</taxon>
        <taxon>Cytophagales</taxon>
        <taxon>Chryseotaleaceae</taxon>
        <taxon>Chryseosolibacter</taxon>
    </lineage>
</organism>
<dbReference type="PROSITE" id="PS51257">
    <property type="entry name" value="PROKAR_LIPOPROTEIN"/>
    <property type="match status" value="1"/>
</dbReference>
<feature type="transmembrane region" description="Helical" evidence="1">
    <location>
        <begin position="12"/>
        <end position="30"/>
    </location>
</feature>
<dbReference type="RefSeq" id="WP_254160454.1">
    <property type="nucleotide sequence ID" value="NZ_JAHESF010000002.1"/>
</dbReference>
<keyword evidence="3" id="KW-0808">Transferase</keyword>
<accession>A0AAP2DGG3</accession>
<reference evidence="3 4" key="1">
    <citation type="submission" date="2021-05" db="EMBL/GenBank/DDBJ databases">
        <title>A Polyphasic approach of four new species of the genus Ohtaekwangia: Ohtaekwangia histidinii sp. nov., Ohtaekwangia cretensis sp. nov., Ohtaekwangia indiensis sp. nov., Ohtaekwangia reichenbachii sp. nov. from diverse environment.</title>
        <authorList>
            <person name="Octaviana S."/>
        </authorList>
    </citation>
    <scope>NUCLEOTIDE SEQUENCE [LARGE SCALE GENOMIC DNA]</scope>
    <source>
        <strain evidence="3 4">PWU4</strain>
    </source>
</reference>
<feature type="domain" description="Signal transduction histidine kinase internal region" evidence="2">
    <location>
        <begin position="156"/>
        <end position="235"/>
    </location>
</feature>
<evidence type="ECO:0000313" key="3">
    <source>
        <dbReference type="EMBL" id="MBT1695775.1"/>
    </source>
</evidence>
<dbReference type="Pfam" id="PF06580">
    <property type="entry name" value="His_kinase"/>
    <property type="match status" value="1"/>
</dbReference>
<evidence type="ECO:0000256" key="1">
    <source>
        <dbReference type="SAM" id="Phobius"/>
    </source>
</evidence>